<dbReference type="Pfam" id="PF06458">
    <property type="entry name" value="MucBP"/>
    <property type="match status" value="1"/>
</dbReference>
<dbReference type="InterPro" id="IPR009459">
    <property type="entry name" value="MucBP_dom"/>
</dbReference>
<keyword evidence="1" id="KW-0677">Repeat</keyword>
<dbReference type="RefSeq" id="WP_069633727.1">
    <property type="nucleotide sequence ID" value="NZ_JXKZ01000001.1"/>
</dbReference>
<dbReference type="STRING" id="903983.BCR23_01490"/>
<proteinExistence type="predicted"/>
<keyword evidence="4" id="KW-1185">Reference proteome</keyword>
<dbReference type="Proteomes" id="UP000094764">
    <property type="component" value="Unassembled WGS sequence"/>
</dbReference>
<evidence type="ECO:0000259" key="2">
    <source>
        <dbReference type="Pfam" id="PF06458"/>
    </source>
</evidence>
<sequence>MNRKKKKKSFIKNTIIRYCIGGSILSVFFILTLFTIVNPILAKPEIKVKQQFKQLKDKDSEVSIEKSGKVVEKNKQLVKVLEPVENAEGLKAIPKILTMKQNEKFPDLNNEADLTKLFSERIIPHPEQGALYAYVNADGSPAKTSAERIGFQTIYVEITERYNLTSIRVPIPVTVKDSDTSLLLDNQVALQTDNISGKIILYPAETANKTQEQIQQLVKMKSNARAWTTEDGTEVPVNVIKTTISGTSVGAYKADFEVSLESGGELQKASVQKDVIVFGADPQSFVAVAQNAILSLGTNPTNLFTKFQALYYADATDANYQFVNENGKVLEQFDTSTAGFHWAYVKMTDKKNESVTTTLKVPINVTNKDTTSLLTNKVMIKSNTEVVLYPDETKGKNTSELLTLIQSKSDSSAWDMSTGEELSVSFTETTAANNSVGEYRATIEVNLDGASATTTRTVIVFGAELKSPYYFKVGLNKELAMGTNAGNIFSKYQSFSDNDATSSTYEWVKNQAGDPTEPFDTFDTSKLGFNWGYIKMTDKRNQIISTVIPIPITVISDDKTADNQTVILNSKVGMSFNSLRFLNVSEVKGKTNGQIIQLLTQKIEAKAWEVTSGKMLETRVTKTTIINSSRGLKKVTLAATLGNQVLNYTLDTSVLPDQIFENESMSGWQDVRLNSNDGFITNPLNQSKIGFPSRGLSTNDLKSELGFIVKDKGDRGYVHSGNVTDIPGVNNGVLYGGAWDRINGIGRNDIISNFSSKYFLRKEKKLKEILIDEKNQIIFVYNLSLHRNLNFSVKLDMYNVSNQTKSFSMLESVDTNYYDDYVTIYSLGNNSGFYMQPKQENKFSIKLKDSRGNWLSEYRKYMVGNYNLIGVQNGRNYFTNSFAALGFEKKNYAEGTVLASGVDSAYQLGASWKSIAPDKAFKTGYEVFAGEEIPYMQLKADPEVFNVYNDYMDDAKTNIKLSKIVTESVQGTIYVTYPNGEEGTMPFTSNQQKEFKGILSISRNKLPEKLNEELGTIREYDLPVIAITESKGAYEGLPSQDYVLKLNVYNLGAKAVPQIVKKGATFNKKASDVLEDVVILPGHTASYEYEGEMPDTSTTGLKSVMVRMTDKNEQDKSVLIKIPVQVIDGTVPSTGLYIAANNFKSRPDPFQNLTTSEINQLILEKSEAVAWDVAAGSSKGVDLSVESTTLTSNPVQGNYKATLKAIKGSVILRKTITIVIQSNQKVNVTFVDEIGEALHDPITFDKIIGTTIDLTEEKEVQQVFQSILDKNYQLVKKPENETKIPVTSEESTVQYQFKGMLFVQSSPKFLNFGRKTLGIPFIKVEKAKYDKPLIVWDNRKSTSAWNLTATLKKPLTSQEDPSKILPSAIRYKISDSETVVLSENVSQSVAERTHDTKGQYNVSNEWDKNESGLILEVPSGEVLQPGGYRATILWQVEQTP</sequence>
<dbReference type="OrthoDB" id="2170703at2"/>
<protein>
    <recommendedName>
        <fullName evidence="2">MucBP domain-containing protein</fullName>
    </recommendedName>
</protein>
<dbReference type="EMBL" id="MIKB01000001">
    <property type="protein sequence ID" value="OEG19387.1"/>
    <property type="molecule type" value="Genomic_DNA"/>
</dbReference>
<gene>
    <name evidence="3" type="ORF">BCR23_01490</name>
</gene>
<name>A0A1E5H309_9ENTE</name>
<reference evidence="4" key="1">
    <citation type="submission" date="2016-09" db="EMBL/GenBank/DDBJ databases">
        <authorList>
            <person name="Gulvik C.A."/>
        </authorList>
    </citation>
    <scope>NUCLEOTIDE SEQUENCE [LARGE SCALE GENOMIC DNA]</scope>
    <source>
        <strain evidence="4">LMG 26306</strain>
    </source>
</reference>
<comment type="caution">
    <text evidence="3">The sequence shown here is derived from an EMBL/GenBank/DDBJ whole genome shotgun (WGS) entry which is preliminary data.</text>
</comment>
<dbReference type="Gene3D" id="3.10.20.320">
    <property type="entry name" value="Putative peptidoglycan bound protein (lpxtg motif)"/>
    <property type="match status" value="1"/>
</dbReference>
<accession>A0A1E5H309</accession>
<organism evidence="3 4">
    <name type="scientific">Enterococcus quebecensis</name>
    <dbReference type="NCBI Taxonomy" id="903983"/>
    <lineage>
        <taxon>Bacteria</taxon>
        <taxon>Bacillati</taxon>
        <taxon>Bacillota</taxon>
        <taxon>Bacilli</taxon>
        <taxon>Lactobacillales</taxon>
        <taxon>Enterococcaceae</taxon>
        <taxon>Enterococcus</taxon>
    </lineage>
</organism>
<evidence type="ECO:0000313" key="4">
    <source>
        <dbReference type="Proteomes" id="UP000094764"/>
    </source>
</evidence>
<evidence type="ECO:0000313" key="3">
    <source>
        <dbReference type="EMBL" id="OEG19387.1"/>
    </source>
</evidence>
<evidence type="ECO:0000256" key="1">
    <source>
        <dbReference type="ARBA" id="ARBA00022737"/>
    </source>
</evidence>
<feature type="domain" description="MucBP" evidence="2">
    <location>
        <begin position="1225"/>
        <end position="1297"/>
    </location>
</feature>